<dbReference type="Proteomes" id="UP000075902">
    <property type="component" value="Unassembled WGS sequence"/>
</dbReference>
<reference evidence="1" key="2">
    <citation type="submission" date="2020-05" db="UniProtKB">
        <authorList>
            <consortium name="EnsemblMetazoa"/>
        </authorList>
    </citation>
    <scope>IDENTIFICATION</scope>
    <source>
        <strain evidence="1">CM1001059</strain>
    </source>
</reference>
<keyword evidence="2" id="KW-1185">Reference proteome</keyword>
<name>A0A182TUI4_9DIPT</name>
<dbReference type="AlphaFoldDB" id="A0A182TUI4"/>
<dbReference type="EnsemblMetazoa" id="AMEC008542-RA">
    <property type="protein sequence ID" value="AMEC008542-PA"/>
    <property type="gene ID" value="AMEC008542"/>
</dbReference>
<organism evidence="1 2">
    <name type="scientific">Anopheles melas</name>
    <dbReference type="NCBI Taxonomy" id="34690"/>
    <lineage>
        <taxon>Eukaryota</taxon>
        <taxon>Metazoa</taxon>
        <taxon>Ecdysozoa</taxon>
        <taxon>Arthropoda</taxon>
        <taxon>Hexapoda</taxon>
        <taxon>Insecta</taxon>
        <taxon>Pterygota</taxon>
        <taxon>Neoptera</taxon>
        <taxon>Endopterygota</taxon>
        <taxon>Diptera</taxon>
        <taxon>Nematocera</taxon>
        <taxon>Culicoidea</taxon>
        <taxon>Culicidae</taxon>
        <taxon>Anophelinae</taxon>
        <taxon>Anopheles</taxon>
    </lineage>
</organism>
<proteinExistence type="predicted"/>
<evidence type="ECO:0000313" key="1">
    <source>
        <dbReference type="EnsemblMetazoa" id="AMEC008542-PA"/>
    </source>
</evidence>
<protein>
    <submittedName>
        <fullName evidence="1">Uncharacterized protein</fullName>
    </submittedName>
</protein>
<dbReference type="VEuPathDB" id="VectorBase:AMEC008542"/>
<reference evidence="2" key="1">
    <citation type="submission" date="2014-01" db="EMBL/GenBank/DDBJ databases">
        <title>The Genome Sequence of Anopheles melas CM1001059_A (V2).</title>
        <authorList>
            <consortium name="The Broad Institute Genomics Platform"/>
            <person name="Neafsey D.E."/>
            <person name="Besansky N."/>
            <person name="Howell P."/>
            <person name="Walton C."/>
            <person name="Young S.K."/>
            <person name="Zeng Q."/>
            <person name="Gargeya S."/>
            <person name="Fitzgerald M."/>
            <person name="Haas B."/>
            <person name="Abouelleil A."/>
            <person name="Allen A.W."/>
            <person name="Alvarado L."/>
            <person name="Arachchi H.M."/>
            <person name="Berlin A.M."/>
            <person name="Chapman S.B."/>
            <person name="Gainer-Dewar J."/>
            <person name="Goldberg J."/>
            <person name="Griggs A."/>
            <person name="Gujja S."/>
            <person name="Hansen M."/>
            <person name="Howarth C."/>
            <person name="Imamovic A."/>
            <person name="Ireland A."/>
            <person name="Larimer J."/>
            <person name="McCowan C."/>
            <person name="Murphy C."/>
            <person name="Pearson M."/>
            <person name="Poon T.W."/>
            <person name="Priest M."/>
            <person name="Roberts A."/>
            <person name="Saif S."/>
            <person name="Shea T."/>
            <person name="Sisk P."/>
            <person name="Sykes S."/>
            <person name="Wortman J."/>
            <person name="Nusbaum C."/>
            <person name="Birren B."/>
        </authorList>
    </citation>
    <scope>NUCLEOTIDE SEQUENCE [LARGE SCALE GENOMIC DNA]</scope>
    <source>
        <strain evidence="2">CM1001059</strain>
    </source>
</reference>
<dbReference type="STRING" id="34690.A0A182TUI4"/>
<evidence type="ECO:0000313" key="2">
    <source>
        <dbReference type="Proteomes" id="UP000075902"/>
    </source>
</evidence>
<sequence length="101" mass="11111">MAAERQTLDEKKPLNRIFMRPGVIEEEPDSLDSVISNLPLTVVPSLARISTHGSAFSRQESQKLRGLRIWHYLGAADNQNNDDDVWSTIAACAGMRGSSDG</sequence>
<accession>A0A182TUI4</accession>